<gene>
    <name evidence="8" type="ORF">MNBD_GAMMA22-2462</name>
</gene>
<sequence length="506" mass="57570">MGIQKKPNFNNNNVTKILYVASEVYPLIKTGGLGDVAGSLPIALTKLACDVRIVLPCYANIRTKFKRIKSLTTFQLKNKKINILEALLPGSRVKCWLIDFSPYFERAGTPYSDSDGNDWPDNAFRFDLLCEVAAMLACDQLELNWYANIVHCNDWQTGLLPVYLQQYPVRPACIFTIHNLAYQGLFSKNIFDQLNLDKSYWSHEGLEFYGQLSFIKGGIIYADEVNTVSPRYAKEITSKKFGHGLDGLLRYRNNNLTGILNGINIQTWNPWKDPMLYLNYNANSLDIKHRNKIAVQAMFNLSKNKDTFLLGMVSRIVQQKGFEEVIAALPNLSKLNIQLVILGCGNRIYEQKLTKLAKKYPKLIAVKIGYSENIAHMITAGADAYLMPSTFEPCGLSQLYALRYGTIPIVRNVGGLADSVCDYNSKINNNATGFIVREQQSENLVQTIIRCHETYLNKTIWHKLQRTGMRKNFSWRMSAEKYIDLYSKAMQTNFKPLKPKQVFAPL</sequence>
<accession>A0A3B1A2N3</accession>
<dbReference type="EMBL" id="UOFS01000037">
    <property type="protein sequence ID" value="VAW98341.1"/>
    <property type="molecule type" value="Genomic_DNA"/>
</dbReference>
<feature type="domain" description="Glycosyl transferase family 1" evidence="6">
    <location>
        <begin position="299"/>
        <end position="450"/>
    </location>
</feature>
<evidence type="ECO:0000256" key="2">
    <source>
        <dbReference type="ARBA" id="ARBA00010281"/>
    </source>
</evidence>
<comment type="similarity">
    <text evidence="2">Belongs to the glycosyltransferase 1 family. Bacterial/plant glycogen synthase subfamily.</text>
</comment>
<dbReference type="NCBIfam" id="TIGR02095">
    <property type="entry name" value="glgA"/>
    <property type="match status" value="1"/>
</dbReference>
<dbReference type="GO" id="GO:0004373">
    <property type="term" value="F:alpha-1,4-glucan glucosyltransferase (UDP-glucose donor) activity"/>
    <property type="evidence" value="ECO:0007669"/>
    <property type="project" value="InterPro"/>
</dbReference>
<evidence type="ECO:0000256" key="3">
    <source>
        <dbReference type="ARBA" id="ARBA00012588"/>
    </source>
</evidence>
<dbReference type="InterPro" id="IPR013534">
    <property type="entry name" value="Starch_synth_cat_dom"/>
</dbReference>
<dbReference type="AlphaFoldDB" id="A0A3B1A2N3"/>
<keyword evidence="4 8" id="KW-0328">Glycosyltransferase</keyword>
<proteinExistence type="inferred from homology"/>
<dbReference type="NCBIfam" id="NF001899">
    <property type="entry name" value="PRK00654.1-2"/>
    <property type="match status" value="1"/>
</dbReference>
<name>A0A3B1A2N3_9ZZZZ</name>
<dbReference type="PANTHER" id="PTHR45825:SF11">
    <property type="entry name" value="ALPHA AMYLASE DOMAIN-CONTAINING PROTEIN"/>
    <property type="match status" value="1"/>
</dbReference>
<evidence type="ECO:0000256" key="5">
    <source>
        <dbReference type="ARBA" id="ARBA00022679"/>
    </source>
</evidence>
<keyword evidence="5 8" id="KW-0808">Transferase</keyword>
<comment type="catalytic activity">
    <reaction evidence="1">
        <text>[(1-&gt;4)-alpha-D-glucosyl](n) + ADP-alpha-D-glucose = [(1-&gt;4)-alpha-D-glucosyl](n+1) + ADP + H(+)</text>
        <dbReference type="Rhea" id="RHEA:18189"/>
        <dbReference type="Rhea" id="RHEA-COMP:9584"/>
        <dbReference type="Rhea" id="RHEA-COMP:9587"/>
        <dbReference type="ChEBI" id="CHEBI:15378"/>
        <dbReference type="ChEBI" id="CHEBI:15444"/>
        <dbReference type="ChEBI" id="CHEBI:57498"/>
        <dbReference type="ChEBI" id="CHEBI:456216"/>
        <dbReference type="EC" id="2.4.1.21"/>
    </reaction>
</comment>
<dbReference type="Pfam" id="PF08323">
    <property type="entry name" value="Glyco_transf_5"/>
    <property type="match status" value="1"/>
</dbReference>
<feature type="domain" description="Starch synthase catalytic" evidence="7">
    <location>
        <begin position="16"/>
        <end position="250"/>
    </location>
</feature>
<evidence type="ECO:0000259" key="6">
    <source>
        <dbReference type="Pfam" id="PF00534"/>
    </source>
</evidence>
<dbReference type="InterPro" id="IPR011835">
    <property type="entry name" value="GS/SS"/>
</dbReference>
<dbReference type="Gene3D" id="3.40.50.2000">
    <property type="entry name" value="Glycogen Phosphorylase B"/>
    <property type="match status" value="2"/>
</dbReference>
<evidence type="ECO:0000259" key="7">
    <source>
        <dbReference type="Pfam" id="PF08323"/>
    </source>
</evidence>
<dbReference type="SUPFAM" id="SSF53756">
    <property type="entry name" value="UDP-Glycosyltransferase/glycogen phosphorylase"/>
    <property type="match status" value="1"/>
</dbReference>
<evidence type="ECO:0000313" key="8">
    <source>
        <dbReference type="EMBL" id="VAW98341.1"/>
    </source>
</evidence>
<reference evidence="8" key="1">
    <citation type="submission" date="2018-06" db="EMBL/GenBank/DDBJ databases">
        <authorList>
            <person name="Zhirakovskaya E."/>
        </authorList>
    </citation>
    <scope>NUCLEOTIDE SEQUENCE</scope>
</reference>
<dbReference type="Pfam" id="PF00534">
    <property type="entry name" value="Glycos_transf_1"/>
    <property type="match status" value="1"/>
</dbReference>
<evidence type="ECO:0000256" key="4">
    <source>
        <dbReference type="ARBA" id="ARBA00022676"/>
    </source>
</evidence>
<dbReference type="PANTHER" id="PTHR45825">
    <property type="entry name" value="GRANULE-BOUND STARCH SYNTHASE 1, CHLOROPLASTIC/AMYLOPLASTIC"/>
    <property type="match status" value="1"/>
</dbReference>
<dbReference type="GO" id="GO:0009011">
    <property type="term" value="F:alpha-1,4-glucan glucosyltransferase (ADP-glucose donor) activity"/>
    <property type="evidence" value="ECO:0007669"/>
    <property type="project" value="UniProtKB-EC"/>
</dbReference>
<dbReference type="EC" id="2.4.1.21" evidence="3"/>
<evidence type="ECO:0000256" key="1">
    <source>
        <dbReference type="ARBA" id="ARBA00001478"/>
    </source>
</evidence>
<organism evidence="8">
    <name type="scientific">hydrothermal vent metagenome</name>
    <dbReference type="NCBI Taxonomy" id="652676"/>
    <lineage>
        <taxon>unclassified sequences</taxon>
        <taxon>metagenomes</taxon>
        <taxon>ecological metagenomes</taxon>
    </lineage>
</organism>
<protein>
    <recommendedName>
        <fullName evidence="3">starch synthase</fullName>
        <ecNumber evidence="3">2.4.1.21</ecNumber>
    </recommendedName>
</protein>
<dbReference type="InterPro" id="IPR001296">
    <property type="entry name" value="Glyco_trans_1"/>
</dbReference>
<dbReference type="CDD" id="cd03791">
    <property type="entry name" value="GT5_Glycogen_synthase_DULL1-like"/>
    <property type="match status" value="1"/>
</dbReference>
<dbReference type="HAMAP" id="MF_00484">
    <property type="entry name" value="Glycogen_synth"/>
    <property type="match status" value="1"/>
</dbReference>